<dbReference type="PANTHER" id="PTHR12434">
    <property type="entry name" value="MEDIATOR OF RNA POLYMERASE II TRANSCRIPTION SUBUNIT 22"/>
    <property type="match status" value="1"/>
</dbReference>
<evidence type="ECO:0000313" key="11">
    <source>
        <dbReference type="EMBL" id="TRY59531.1"/>
    </source>
</evidence>
<dbReference type="AlphaFoldDB" id="A0A553N284"/>
<dbReference type="GO" id="GO:0003712">
    <property type="term" value="F:transcription coregulator activity"/>
    <property type="evidence" value="ECO:0007669"/>
    <property type="project" value="InterPro"/>
</dbReference>
<organism evidence="10 12">
    <name type="scientific">Danionella cerebrum</name>
    <dbReference type="NCBI Taxonomy" id="2873325"/>
    <lineage>
        <taxon>Eukaryota</taxon>
        <taxon>Metazoa</taxon>
        <taxon>Chordata</taxon>
        <taxon>Craniata</taxon>
        <taxon>Vertebrata</taxon>
        <taxon>Euteleostomi</taxon>
        <taxon>Actinopterygii</taxon>
        <taxon>Neopterygii</taxon>
        <taxon>Teleostei</taxon>
        <taxon>Ostariophysi</taxon>
        <taxon>Cypriniformes</taxon>
        <taxon>Danionidae</taxon>
        <taxon>Danioninae</taxon>
        <taxon>Danionella</taxon>
    </lineage>
</organism>
<dbReference type="GO" id="GO:0006357">
    <property type="term" value="P:regulation of transcription by RNA polymerase II"/>
    <property type="evidence" value="ECO:0007669"/>
    <property type="project" value="InterPro"/>
</dbReference>
<evidence type="ECO:0000256" key="2">
    <source>
        <dbReference type="ARBA" id="ARBA00019695"/>
    </source>
</evidence>
<evidence type="ECO:0000256" key="6">
    <source>
        <dbReference type="ARBA" id="ARBA00025687"/>
    </source>
</evidence>
<protein>
    <recommendedName>
        <fullName evidence="2">Mediator of RNA polymerase II transcription subunit 22</fullName>
    </recommendedName>
    <alternativeName>
        <fullName evidence="8">Mediator complex subunit 22</fullName>
    </alternativeName>
    <alternativeName>
        <fullName evidence="7">Surfeit locus protein 5</fullName>
    </alternativeName>
</protein>
<keyword evidence="3" id="KW-0805">Transcription regulation</keyword>
<evidence type="ECO:0000313" key="10">
    <source>
        <dbReference type="EMBL" id="TRY59530.1"/>
    </source>
</evidence>
<dbReference type="OrthoDB" id="5627at2759"/>
<evidence type="ECO:0000313" key="12">
    <source>
        <dbReference type="Proteomes" id="UP000316079"/>
    </source>
</evidence>
<dbReference type="EMBL" id="SRMA01027115">
    <property type="protein sequence ID" value="TRY59530.1"/>
    <property type="molecule type" value="Genomic_DNA"/>
</dbReference>
<evidence type="ECO:0000256" key="8">
    <source>
        <dbReference type="ARBA" id="ARBA00031962"/>
    </source>
</evidence>
<name>A0A553N284_9TELE</name>
<keyword evidence="12" id="KW-1185">Reference proteome</keyword>
<evidence type="ECO:0000256" key="7">
    <source>
        <dbReference type="ARBA" id="ARBA00030744"/>
    </source>
</evidence>
<dbReference type="Proteomes" id="UP000316079">
    <property type="component" value="Unassembled WGS sequence"/>
</dbReference>
<accession>A0A553N284</accession>
<dbReference type="GO" id="GO:0016592">
    <property type="term" value="C:mediator complex"/>
    <property type="evidence" value="ECO:0007669"/>
    <property type="project" value="InterPro"/>
</dbReference>
<dbReference type="Pfam" id="PF06179">
    <property type="entry name" value="Med22"/>
    <property type="match status" value="1"/>
</dbReference>
<proteinExistence type="predicted"/>
<reference evidence="10 12" key="1">
    <citation type="journal article" date="2019" name="Sci. Data">
        <title>Hybrid genome assembly and annotation of Danionella translucida.</title>
        <authorList>
            <person name="Kadobianskyi M."/>
            <person name="Schulze L."/>
            <person name="Schuelke M."/>
            <person name="Judkewitz B."/>
        </authorList>
    </citation>
    <scope>NUCLEOTIDE SEQUENCE [LARGE SCALE GENOMIC DNA]</scope>
    <source>
        <strain evidence="10 12">Bolton</strain>
        <tissue evidence="11">Whole-body</tissue>
    </source>
</reference>
<evidence type="ECO:0000256" key="5">
    <source>
        <dbReference type="ARBA" id="ARBA00023242"/>
    </source>
</evidence>
<keyword evidence="4" id="KW-0804">Transcription</keyword>
<feature type="compositionally biased region" description="Polar residues" evidence="9">
    <location>
        <begin position="181"/>
        <end position="202"/>
    </location>
</feature>
<reference evidence="10" key="2">
    <citation type="submission" date="2019-04" db="EMBL/GenBank/DDBJ databases">
        <authorList>
            <person name="Kadobianskyi M."/>
            <person name="Schulze L."/>
            <person name="Schuelke M."/>
            <person name="Judkewitz B."/>
        </authorList>
    </citation>
    <scope>NUCLEOTIDE SEQUENCE</scope>
    <source>
        <strain evidence="10">Bolton</strain>
        <tissue evidence="10">Whole-body</tissue>
    </source>
</reference>
<keyword evidence="5" id="KW-0539">Nucleus</keyword>
<evidence type="ECO:0000256" key="4">
    <source>
        <dbReference type="ARBA" id="ARBA00023163"/>
    </source>
</evidence>
<evidence type="ECO:0000256" key="9">
    <source>
        <dbReference type="SAM" id="MobiDB-lite"/>
    </source>
</evidence>
<evidence type="ECO:0000256" key="1">
    <source>
        <dbReference type="ARBA" id="ARBA00004123"/>
    </source>
</evidence>
<sequence length="202" mass="22907">MAAQRVLPQSKESLLQSYNKRLKDDVRSILDNFTEIIKTAKVEDETQVSRATQAEQDHFEMHVRAANIVRAGESLMKLVSDLKQFLILNDFPSVNEAISLSNQQLRVLQEECDKKLISLRDEIAIDLYELEEAYYSSSCGQWDGVELPLCEAFHRQDSWGSPEMTSSTSHVNPEDSEHLGTQESMQRQHNGHGSSASDQHQS</sequence>
<dbReference type="PANTHER" id="PTHR12434:SF6">
    <property type="entry name" value="MEDIATOR OF RNA POLYMERASE II TRANSCRIPTION SUBUNIT 22"/>
    <property type="match status" value="1"/>
</dbReference>
<comment type="subcellular location">
    <subcellularLocation>
        <location evidence="1">Nucleus</location>
    </subcellularLocation>
</comment>
<evidence type="ECO:0000256" key="3">
    <source>
        <dbReference type="ARBA" id="ARBA00023015"/>
    </source>
</evidence>
<feature type="region of interest" description="Disordered" evidence="9">
    <location>
        <begin position="160"/>
        <end position="202"/>
    </location>
</feature>
<dbReference type="InterPro" id="IPR009332">
    <property type="entry name" value="Med22"/>
</dbReference>
<comment type="caution">
    <text evidence="10">The sequence shown here is derived from an EMBL/GenBank/DDBJ whole genome shotgun (WGS) entry which is preliminary data.</text>
</comment>
<dbReference type="EMBL" id="SRMA01027115">
    <property type="protein sequence ID" value="TRY59531.1"/>
    <property type="molecule type" value="Genomic_DNA"/>
</dbReference>
<dbReference type="STRING" id="623744.A0A553N284"/>
<gene>
    <name evidence="10" type="ORF">DNTS_012228</name>
</gene>
<comment type="function">
    <text evidence="6">Component of the Mediator complex, a coactivator involved in the regulated transcription of nearly all RNA polymerase II-dependent genes. Mediator functions as a bridge to convey information from gene-specific regulatory proteins to the basal RNA polymerase II transcription machinery. Mediator is recruited to promoters by direct interactions with regulatory proteins and serves as a scaffold for the assembly of a functional preinitiation complex with RNA polymerase II and the general transcription factors.</text>
</comment>